<evidence type="ECO:0000313" key="2">
    <source>
        <dbReference type="Proteomes" id="UP001164250"/>
    </source>
</evidence>
<comment type="caution">
    <text evidence="1">The sequence shown here is derived from an EMBL/GenBank/DDBJ whole genome shotgun (WGS) entry which is preliminary data.</text>
</comment>
<organism evidence="1 2">
    <name type="scientific">Pistacia atlantica</name>
    <dbReference type="NCBI Taxonomy" id="434234"/>
    <lineage>
        <taxon>Eukaryota</taxon>
        <taxon>Viridiplantae</taxon>
        <taxon>Streptophyta</taxon>
        <taxon>Embryophyta</taxon>
        <taxon>Tracheophyta</taxon>
        <taxon>Spermatophyta</taxon>
        <taxon>Magnoliopsida</taxon>
        <taxon>eudicotyledons</taxon>
        <taxon>Gunneridae</taxon>
        <taxon>Pentapetalae</taxon>
        <taxon>rosids</taxon>
        <taxon>malvids</taxon>
        <taxon>Sapindales</taxon>
        <taxon>Anacardiaceae</taxon>
        <taxon>Pistacia</taxon>
    </lineage>
</organism>
<keyword evidence="2" id="KW-1185">Reference proteome</keyword>
<protein>
    <submittedName>
        <fullName evidence="1">Uncharacterized protein</fullName>
    </submittedName>
</protein>
<gene>
    <name evidence="1" type="ORF">Patl1_07428</name>
</gene>
<dbReference type="EMBL" id="CM047906">
    <property type="protein sequence ID" value="KAJ0086727.1"/>
    <property type="molecule type" value="Genomic_DNA"/>
</dbReference>
<sequence length="129" mass="14912">MLTCIHLKDCHNLKKIPDITMAPNFEELYFEGCPRLLEIYSPLLVHKKLIQMKVSNCSSLTTLPRKIHMGSLEVLDVFCREKVEKFPKIVGNMERLWHLRFDGTAIKDVPLSIDFLPGLQQTAVDFNQQ</sequence>
<reference evidence="2" key="1">
    <citation type="journal article" date="2023" name="G3 (Bethesda)">
        <title>Genome assembly and association tests identify interacting loci associated with vigor, precocity, and sex in interspecific pistachio rootstocks.</title>
        <authorList>
            <person name="Palmer W."/>
            <person name="Jacygrad E."/>
            <person name="Sagayaradj S."/>
            <person name="Cavanaugh K."/>
            <person name="Han R."/>
            <person name="Bertier L."/>
            <person name="Beede B."/>
            <person name="Kafkas S."/>
            <person name="Golino D."/>
            <person name="Preece J."/>
            <person name="Michelmore R."/>
        </authorList>
    </citation>
    <scope>NUCLEOTIDE SEQUENCE [LARGE SCALE GENOMIC DNA]</scope>
</reference>
<name>A0ACC1AJ82_9ROSI</name>
<evidence type="ECO:0000313" key="1">
    <source>
        <dbReference type="EMBL" id="KAJ0086727.1"/>
    </source>
</evidence>
<accession>A0ACC1AJ82</accession>
<proteinExistence type="predicted"/>
<dbReference type="Proteomes" id="UP001164250">
    <property type="component" value="Chromosome 10"/>
</dbReference>